<reference evidence="2" key="1">
    <citation type="submission" date="2020-02" db="EMBL/GenBank/DDBJ databases">
        <authorList>
            <person name="Palmer J.M."/>
        </authorList>
    </citation>
    <scope>NUCLEOTIDE SEQUENCE</scope>
    <source>
        <strain evidence="2">EPUS1.4</strain>
        <tissue evidence="2">Thallus</tissue>
    </source>
</reference>
<keyword evidence="3" id="KW-1185">Reference proteome</keyword>
<proteinExistence type="predicted"/>
<evidence type="ECO:0000313" key="3">
    <source>
        <dbReference type="Proteomes" id="UP000606974"/>
    </source>
</evidence>
<dbReference type="PANTHER" id="PTHR39476:SF1">
    <property type="entry name" value="NADH DEHYDROGENASE [UBIQUINONE] 1 BETA SUBCOMPLEX SUBUNIT 4"/>
    <property type="match status" value="1"/>
</dbReference>
<name>A0A8H7A9U8_9EURO</name>
<keyword evidence="1" id="KW-0812">Transmembrane</keyword>
<gene>
    <name evidence="2" type="ORF">GJ744_003304</name>
</gene>
<comment type="caution">
    <text evidence="2">The sequence shown here is derived from an EMBL/GenBank/DDBJ whole genome shotgun (WGS) entry which is preliminary data.</text>
</comment>
<protein>
    <recommendedName>
        <fullName evidence="4">NADH-ubiquinone oxidoreductase B15 subunit</fullName>
    </recommendedName>
</protein>
<accession>A0A8H7A9U8</accession>
<evidence type="ECO:0008006" key="4">
    <source>
        <dbReference type="Google" id="ProtNLM"/>
    </source>
</evidence>
<keyword evidence="1" id="KW-0472">Membrane</keyword>
<dbReference type="OrthoDB" id="15108at2759"/>
<feature type="transmembrane region" description="Helical" evidence="1">
    <location>
        <begin position="34"/>
        <end position="53"/>
    </location>
</feature>
<evidence type="ECO:0000256" key="1">
    <source>
        <dbReference type="SAM" id="Phobius"/>
    </source>
</evidence>
<dbReference type="Proteomes" id="UP000606974">
    <property type="component" value="Unassembled WGS sequence"/>
</dbReference>
<organism evidence="2 3">
    <name type="scientific">Endocarpon pusillum</name>
    <dbReference type="NCBI Taxonomy" id="364733"/>
    <lineage>
        <taxon>Eukaryota</taxon>
        <taxon>Fungi</taxon>
        <taxon>Dikarya</taxon>
        <taxon>Ascomycota</taxon>
        <taxon>Pezizomycotina</taxon>
        <taxon>Eurotiomycetes</taxon>
        <taxon>Chaetothyriomycetidae</taxon>
        <taxon>Verrucariales</taxon>
        <taxon>Verrucariaceae</taxon>
        <taxon>Endocarpon</taxon>
    </lineage>
</organism>
<dbReference type="AlphaFoldDB" id="A0A8H7A9U8"/>
<keyword evidence="1" id="KW-1133">Transmembrane helix</keyword>
<dbReference type="PANTHER" id="PTHR39476">
    <property type="entry name" value="NADH:UBIQUINONE OXIDOREDUCTASE 6.6KD SUBUNIT"/>
    <property type="match status" value="1"/>
</dbReference>
<sequence length="73" mass="8702">MAGPSSLRLDPALQKYYDLNKNRWRYFRWSPRTAWIGFVYAALIPTGLGYVFWRTDGKWDMRAKLRGDTIAEW</sequence>
<dbReference type="EMBL" id="JAACFV010000163">
    <property type="protein sequence ID" value="KAF7503762.1"/>
    <property type="molecule type" value="Genomic_DNA"/>
</dbReference>
<evidence type="ECO:0000313" key="2">
    <source>
        <dbReference type="EMBL" id="KAF7503762.1"/>
    </source>
</evidence>